<dbReference type="RefSeq" id="WP_007505417.1">
    <property type="nucleotide sequence ID" value="NZ_AFCE01000151.1"/>
</dbReference>
<dbReference type="CDD" id="cd00158">
    <property type="entry name" value="RHOD"/>
    <property type="match status" value="1"/>
</dbReference>
<feature type="domain" description="Rhodanese" evidence="2">
    <location>
        <begin position="280"/>
        <end position="310"/>
    </location>
</feature>
<dbReference type="KEGG" id="cthu:HUR95_11125"/>
<feature type="domain" description="Rhodanese" evidence="2">
    <location>
        <begin position="385"/>
        <end position="473"/>
    </location>
</feature>
<dbReference type="PROSITE" id="PS50206">
    <property type="entry name" value="RHODANESE_3"/>
    <property type="match status" value="2"/>
</dbReference>
<organism evidence="3 5">
    <name type="scientific">Caldalkalibacillus thermarum (strain TA2.A1)</name>
    <dbReference type="NCBI Taxonomy" id="986075"/>
    <lineage>
        <taxon>Bacteria</taxon>
        <taxon>Bacillati</taxon>
        <taxon>Bacillota</taxon>
        <taxon>Bacilli</taxon>
        <taxon>Bacillales</taxon>
        <taxon>Bacillaceae</taxon>
        <taxon>Caldalkalibacillus</taxon>
    </lineage>
</organism>
<evidence type="ECO:0000313" key="3">
    <source>
        <dbReference type="EMBL" id="EGL82328.1"/>
    </source>
</evidence>
<dbReference type="GO" id="GO:0070813">
    <property type="term" value="P:hydrogen sulfide metabolic process"/>
    <property type="evidence" value="ECO:0007669"/>
    <property type="project" value="TreeGrafter"/>
</dbReference>
<dbReference type="Pfam" id="PF00753">
    <property type="entry name" value="Lactamase_B"/>
    <property type="match status" value="1"/>
</dbReference>
<dbReference type="Pfam" id="PF00581">
    <property type="entry name" value="Rhodanese"/>
    <property type="match status" value="2"/>
</dbReference>
<dbReference type="Gene3D" id="3.60.15.10">
    <property type="entry name" value="Ribonuclease Z/Hydroxyacylglutathione hydrolase-like"/>
    <property type="match status" value="1"/>
</dbReference>
<keyword evidence="1" id="KW-0479">Metal-binding</keyword>
<dbReference type="eggNOG" id="COG0607">
    <property type="taxonomic scope" value="Bacteria"/>
</dbReference>
<dbReference type="PANTHER" id="PTHR43084">
    <property type="entry name" value="PERSULFIDE DIOXYGENASE ETHE1"/>
    <property type="match status" value="1"/>
</dbReference>
<dbReference type="Proteomes" id="UP000825179">
    <property type="component" value="Chromosome"/>
</dbReference>
<dbReference type="CDD" id="cd07724">
    <property type="entry name" value="POD-like_MBL-fold"/>
    <property type="match status" value="1"/>
</dbReference>
<dbReference type="Proteomes" id="UP000010716">
    <property type="component" value="Unassembled WGS sequence"/>
</dbReference>
<reference evidence="4 6" key="2">
    <citation type="journal article" date="2020" name="Extremophiles">
        <title>Genomic analysis of Caldalkalibacillus thermarum TA2.A1 reveals aerobic alkaliphilic metabolism and evolutionary hallmarks linking alkaliphilic bacteria and plant life.</title>
        <authorList>
            <person name="de Jong S.I."/>
            <person name="van den Broek M.A."/>
            <person name="Merkel A.Y."/>
            <person name="de la Torre Cortes P."/>
            <person name="Kalamorz F."/>
            <person name="Cook G.M."/>
            <person name="van Loosdrecht M.C.M."/>
            <person name="McMillan D.G.G."/>
        </authorList>
    </citation>
    <scope>NUCLEOTIDE SEQUENCE [LARGE SCALE GENOMIC DNA]</scope>
    <source>
        <strain evidence="4 6">TA2.A1</strain>
    </source>
</reference>
<dbReference type="OrthoDB" id="9784009at2"/>
<dbReference type="InterPro" id="IPR051682">
    <property type="entry name" value="Mito_Persulfide_Diox"/>
</dbReference>
<dbReference type="SMART" id="SM00450">
    <property type="entry name" value="RHOD"/>
    <property type="match status" value="2"/>
</dbReference>
<proteinExistence type="predicted"/>
<keyword evidence="6" id="KW-1185">Reference proteome</keyword>
<dbReference type="InterPro" id="IPR001763">
    <property type="entry name" value="Rhodanese-like_dom"/>
</dbReference>
<dbReference type="SUPFAM" id="SSF56281">
    <property type="entry name" value="Metallo-hydrolase/oxidoreductase"/>
    <property type="match status" value="1"/>
</dbReference>
<name>F5L8I9_CALTT</name>
<reference evidence="3 5" key="1">
    <citation type="journal article" date="2011" name="J. Bacteriol.">
        <title>Draft genome sequence of the thermoalkaliphilic Caldalkalibacillus thermarum strain TA2.A1.</title>
        <authorList>
            <person name="Kalamorz F."/>
            <person name="Keis S."/>
            <person name="McMillan D.G."/>
            <person name="Olsson K."/>
            <person name="Stanton J.A."/>
            <person name="Stockwell P."/>
            <person name="Black M.A."/>
            <person name="Klingeman D.M."/>
            <person name="Land M.L."/>
            <person name="Han C.S."/>
            <person name="Martin S.L."/>
            <person name="Becher S.A."/>
            <person name="Peddie C.J."/>
            <person name="Morgan H.W."/>
            <person name="Matthies D."/>
            <person name="Preiss L."/>
            <person name="Meier T."/>
            <person name="Brown S.D."/>
            <person name="Cook G.M."/>
        </authorList>
    </citation>
    <scope>NUCLEOTIDE SEQUENCE [LARGE SCALE GENOMIC DNA]</scope>
    <source>
        <strain evidence="3 5">TA2.A1</strain>
    </source>
</reference>
<dbReference type="FunFam" id="3.60.15.10:FF:000030">
    <property type="entry name" value="Metallo-beta-lactamase family protein"/>
    <property type="match status" value="1"/>
</dbReference>
<accession>F5L8I9</accession>
<evidence type="ECO:0000313" key="6">
    <source>
        <dbReference type="Proteomes" id="UP000825179"/>
    </source>
</evidence>
<evidence type="ECO:0000313" key="4">
    <source>
        <dbReference type="EMBL" id="QZT32893.1"/>
    </source>
</evidence>
<dbReference type="InterPro" id="IPR044528">
    <property type="entry name" value="POD-like_MBL-fold"/>
</dbReference>
<dbReference type="InterPro" id="IPR001279">
    <property type="entry name" value="Metallo-B-lactamas"/>
</dbReference>
<evidence type="ECO:0000259" key="2">
    <source>
        <dbReference type="PROSITE" id="PS50206"/>
    </source>
</evidence>
<dbReference type="eggNOG" id="COG0491">
    <property type="taxonomic scope" value="Bacteria"/>
</dbReference>
<gene>
    <name evidence="3" type="ORF">CathTA2_2144</name>
    <name evidence="4" type="ORF">HUR95_11125</name>
</gene>
<dbReference type="EMBL" id="AFCE01000151">
    <property type="protein sequence ID" value="EGL82328.1"/>
    <property type="molecule type" value="Genomic_DNA"/>
</dbReference>
<dbReference type="EMBL" id="CP082237">
    <property type="protein sequence ID" value="QZT32893.1"/>
    <property type="molecule type" value="Genomic_DNA"/>
</dbReference>
<evidence type="ECO:0000313" key="5">
    <source>
        <dbReference type="Proteomes" id="UP000010716"/>
    </source>
</evidence>
<dbReference type="GO" id="GO:0046872">
    <property type="term" value="F:metal ion binding"/>
    <property type="evidence" value="ECO:0007669"/>
    <property type="project" value="UniProtKB-KW"/>
</dbReference>
<evidence type="ECO:0000256" key="1">
    <source>
        <dbReference type="ARBA" id="ARBA00022723"/>
    </source>
</evidence>
<dbReference type="InterPro" id="IPR036866">
    <property type="entry name" value="RibonucZ/Hydroxyglut_hydro"/>
</dbReference>
<dbReference type="GO" id="GO:0050313">
    <property type="term" value="F:sulfur dioxygenase activity"/>
    <property type="evidence" value="ECO:0007669"/>
    <property type="project" value="InterPro"/>
</dbReference>
<dbReference type="Gene3D" id="3.40.250.10">
    <property type="entry name" value="Rhodanese-like domain"/>
    <property type="match status" value="2"/>
</dbReference>
<dbReference type="PANTHER" id="PTHR43084:SF1">
    <property type="entry name" value="PERSULFIDE DIOXYGENASE ETHE1, MITOCHONDRIAL"/>
    <property type="match status" value="1"/>
</dbReference>
<sequence>MLLRYFYDEKLAQASYLVGCQATGEAVVIDPSRNIDPYLETAAKEGMNIVGSLETHIHADFLSGTLELVTRTGVVAYLSDEGGPDWKYQFVDHIDHRLLKDGDTFTIGNLRFEVMHTPGHTPEHICFLLTDKEGQQPVGLFTGDFVFVGDVGRPDLLEKAAGVSGTAEKGARQMFRSLKRFKELPDSVQIWPAHGAGSACGKALGAIPTSTVGYEKQHNWALQYTDEEAFVQDLLDNQPEPPKYFAMMKKMNKDGPALLQQQNVVLPLWPTKKTFEKWLNDDHVVIIDTRPFQSYAQSHIPGTLNIPFESSFTNWIGWLVNYEQEVYLIAEQKHIQDLLLAFYSIGLDTVKGYMPPSIITKLNREGLKAEKYAQASPKEIAEQILNGTLHVLDVRNQTEYTSGTIPGAQHVMLGYLPDKWQDIPTDKPIVVLCRSGLRAGIAASILKAKGIQQIIHLTGAYQAWIAENLPITAEK</sequence>
<dbReference type="FunFam" id="3.40.250.10:FF:000049">
    <property type="entry name" value="Phage shock protein E"/>
    <property type="match status" value="1"/>
</dbReference>
<dbReference type="SUPFAM" id="SSF52821">
    <property type="entry name" value="Rhodanese/Cell cycle control phosphatase"/>
    <property type="match status" value="2"/>
</dbReference>
<reference evidence="4" key="3">
    <citation type="submission" date="2021-08" db="EMBL/GenBank/DDBJ databases">
        <authorList>
            <person name="de Jong S."/>
            <person name="van den Broek M."/>
            <person name="Merkel A."/>
            <person name="de la Torre Cortes P."/>
            <person name="Kalamorz F."/>
            <person name="Cook G."/>
            <person name="van Loosdrecht M."/>
            <person name="McMillan D."/>
        </authorList>
    </citation>
    <scope>NUCLEOTIDE SEQUENCE</scope>
    <source>
        <strain evidence="4">TA2.A1</strain>
    </source>
</reference>
<dbReference type="GO" id="GO:0006749">
    <property type="term" value="P:glutathione metabolic process"/>
    <property type="evidence" value="ECO:0007669"/>
    <property type="project" value="InterPro"/>
</dbReference>
<dbReference type="InterPro" id="IPR036873">
    <property type="entry name" value="Rhodanese-like_dom_sf"/>
</dbReference>
<protein>
    <submittedName>
        <fullName evidence="4">MBL fold metallo-hydrolase</fullName>
    </submittedName>
    <submittedName>
        <fullName evidence="3">Rhodanese-like protein</fullName>
    </submittedName>
</protein>
<dbReference type="SMART" id="SM00849">
    <property type="entry name" value="Lactamase_B"/>
    <property type="match status" value="1"/>
</dbReference>
<dbReference type="AlphaFoldDB" id="F5L8I9"/>